<dbReference type="SUPFAM" id="SSF47616">
    <property type="entry name" value="GST C-terminal domain-like"/>
    <property type="match status" value="1"/>
</dbReference>
<dbReference type="OrthoDB" id="414243at2759"/>
<dbReference type="SUPFAM" id="SSF52833">
    <property type="entry name" value="Thioredoxin-like"/>
    <property type="match status" value="1"/>
</dbReference>
<dbReference type="Proteomes" id="UP001140011">
    <property type="component" value="Unassembled WGS sequence"/>
</dbReference>
<dbReference type="PANTHER" id="PTHR11571">
    <property type="entry name" value="GLUTATHIONE S-TRANSFERASE"/>
    <property type="match status" value="1"/>
</dbReference>
<dbReference type="InterPro" id="IPR050213">
    <property type="entry name" value="GST_superfamily"/>
</dbReference>
<evidence type="ECO:0000259" key="1">
    <source>
        <dbReference type="PROSITE" id="PS50404"/>
    </source>
</evidence>
<dbReference type="GO" id="GO:0006749">
    <property type="term" value="P:glutathione metabolic process"/>
    <property type="evidence" value="ECO:0007669"/>
    <property type="project" value="TreeGrafter"/>
</dbReference>
<dbReference type="AlphaFoldDB" id="A0A9W8H047"/>
<name>A0A9W8H047_9FUNG</name>
<feature type="domain" description="GST N-terminal" evidence="1">
    <location>
        <begin position="4"/>
        <end position="84"/>
    </location>
</feature>
<dbReference type="Gene3D" id="3.40.30.10">
    <property type="entry name" value="Glutaredoxin"/>
    <property type="match status" value="1"/>
</dbReference>
<dbReference type="GO" id="GO:0004364">
    <property type="term" value="F:glutathione transferase activity"/>
    <property type="evidence" value="ECO:0007669"/>
    <property type="project" value="TreeGrafter"/>
</dbReference>
<sequence length="223" mass="25071">MSQHRYVLRYFDIQGLCETLRLLLTASGVDWTEEHPEWPKEKTNQPMGHLPVLVVSNADGKPELVLSETLVIERYIAREYGLLPADNLAAARQEQLRDQLHDVGSTHIEYMHSTGERSAELVTKFEQDATCLVSVHVAALRHNGNNGHYFGDTLSYVDLAAYAFFKFFSNAGPRSLKSKIGLLDYTRIPEVSKLMAAVEASSSLEPYFTAEKVNGPRLATRFK</sequence>
<dbReference type="InterPro" id="IPR036249">
    <property type="entry name" value="Thioredoxin-like_sf"/>
</dbReference>
<dbReference type="InterPro" id="IPR040079">
    <property type="entry name" value="Glutathione_S-Trfase"/>
</dbReference>
<reference evidence="2" key="1">
    <citation type="submission" date="2022-07" db="EMBL/GenBank/DDBJ databases">
        <title>Phylogenomic reconstructions and comparative analyses of Kickxellomycotina fungi.</title>
        <authorList>
            <person name="Reynolds N.K."/>
            <person name="Stajich J.E."/>
            <person name="Barry K."/>
            <person name="Grigoriev I.V."/>
            <person name="Crous P."/>
            <person name="Smith M.E."/>
        </authorList>
    </citation>
    <scope>NUCLEOTIDE SEQUENCE</scope>
    <source>
        <strain evidence="2">BCRC 34297</strain>
    </source>
</reference>
<gene>
    <name evidence="2" type="ORF">GGI19_002196</name>
</gene>
<evidence type="ECO:0000313" key="2">
    <source>
        <dbReference type="EMBL" id="KAJ2754724.1"/>
    </source>
</evidence>
<proteinExistence type="predicted"/>
<dbReference type="SFLD" id="SFLDS00019">
    <property type="entry name" value="Glutathione_Transferase_(cytos"/>
    <property type="match status" value="1"/>
</dbReference>
<accession>A0A9W8H047</accession>
<dbReference type="PROSITE" id="PS50404">
    <property type="entry name" value="GST_NTER"/>
    <property type="match status" value="1"/>
</dbReference>
<protein>
    <recommendedName>
        <fullName evidence="1">GST N-terminal domain-containing protein</fullName>
    </recommendedName>
</protein>
<dbReference type="CDD" id="cd03039">
    <property type="entry name" value="GST_N_Sigma_like"/>
    <property type="match status" value="1"/>
</dbReference>
<dbReference type="InterPro" id="IPR036282">
    <property type="entry name" value="Glutathione-S-Trfase_C_sf"/>
</dbReference>
<comment type="caution">
    <text evidence="2">The sequence shown here is derived from an EMBL/GenBank/DDBJ whole genome shotgun (WGS) entry which is preliminary data.</text>
</comment>
<dbReference type="InterPro" id="IPR004046">
    <property type="entry name" value="GST_C"/>
</dbReference>
<dbReference type="InterPro" id="IPR004045">
    <property type="entry name" value="Glutathione_S-Trfase_N"/>
</dbReference>
<dbReference type="Pfam" id="PF14497">
    <property type="entry name" value="GST_C_3"/>
    <property type="match status" value="1"/>
</dbReference>
<evidence type="ECO:0000313" key="3">
    <source>
        <dbReference type="Proteomes" id="UP001140011"/>
    </source>
</evidence>
<organism evidence="2 3">
    <name type="scientific">Coemansia pectinata</name>
    <dbReference type="NCBI Taxonomy" id="1052879"/>
    <lineage>
        <taxon>Eukaryota</taxon>
        <taxon>Fungi</taxon>
        <taxon>Fungi incertae sedis</taxon>
        <taxon>Zoopagomycota</taxon>
        <taxon>Kickxellomycotina</taxon>
        <taxon>Kickxellomycetes</taxon>
        <taxon>Kickxellales</taxon>
        <taxon>Kickxellaceae</taxon>
        <taxon>Coemansia</taxon>
    </lineage>
</organism>
<keyword evidence="3" id="KW-1185">Reference proteome</keyword>
<dbReference type="EMBL" id="JANBUH010000099">
    <property type="protein sequence ID" value="KAJ2754724.1"/>
    <property type="molecule type" value="Genomic_DNA"/>
</dbReference>
<dbReference type="Pfam" id="PF02798">
    <property type="entry name" value="GST_N"/>
    <property type="match status" value="1"/>
</dbReference>
<dbReference type="Gene3D" id="1.20.1050.10">
    <property type="match status" value="1"/>
</dbReference>